<proteinExistence type="predicted"/>
<reference evidence="4" key="1">
    <citation type="submission" date="2016-11" db="EMBL/GenBank/DDBJ databases">
        <authorList>
            <person name="Varghese N."/>
            <person name="Submissions S."/>
        </authorList>
    </citation>
    <scope>NUCLEOTIDE SEQUENCE [LARGE SCALE GENOMIC DNA]</scope>
    <source>
        <strain evidence="4">DSM 2635</strain>
    </source>
</reference>
<dbReference type="InterPro" id="IPR034139">
    <property type="entry name" value="TOPRIM_OLD"/>
</dbReference>
<keyword evidence="3" id="KW-0255">Endonuclease</keyword>
<feature type="domain" description="OLD protein-like TOPRIM" evidence="2">
    <location>
        <begin position="432"/>
        <end position="497"/>
    </location>
</feature>
<keyword evidence="3" id="KW-0540">Nuclease</keyword>
<protein>
    <submittedName>
        <fullName evidence="3">Predicted ATP-dependent endonuclease of the OLD family, contains P-loop ATPase and TOPRIM domains</fullName>
    </submittedName>
</protein>
<evidence type="ECO:0000313" key="4">
    <source>
        <dbReference type="Proteomes" id="UP000243255"/>
    </source>
</evidence>
<dbReference type="PANTHER" id="PTHR43581:SF4">
    <property type="entry name" value="ATP_GTP PHOSPHATASE"/>
    <property type="match status" value="1"/>
</dbReference>
<evidence type="ECO:0000259" key="1">
    <source>
        <dbReference type="Pfam" id="PF13175"/>
    </source>
</evidence>
<dbReference type="PANTHER" id="PTHR43581">
    <property type="entry name" value="ATP/GTP PHOSPHATASE"/>
    <property type="match status" value="1"/>
</dbReference>
<organism evidence="3 4">
    <name type="scientific">Asaccharospora irregularis DSM 2635</name>
    <dbReference type="NCBI Taxonomy" id="1121321"/>
    <lineage>
        <taxon>Bacteria</taxon>
        <taxon>Bacillati</taxon>
        <taxon>Bacillota</taxon>
        <taxon>Clostridia</taxon>
        <taxon>Peptostreptococcales</taxon>
        <taxon>Peptostreptococcaceae</taxon>
        <taxon>Asaccharospora</taxon>
    </lineage>
</organism>
<dbReference type="Pfam" id="PF13175">
    <property type="entry name" value="AAA_15"/>
    <property type="match status" value="1"/>
</dbReference>
<dbReference type="Gene3D" id="3.40.50.300">
    <property type="entry name" value="P-loop containing nucleotide triphosphate hydrolases"/>
    <property type="match status" value="1"/>
</dbReference>
<dbReference type="Proteomes" id="UP000243255">
    <property type="component" value="Unassembled WGS sequence"/>
</dbReference>
<dbReference type="Pfam" id="PF20469">
    <property type="entry name" value="OLD-like_TOPRIM"/>
    <property type="match status" value="1"/>
</dbReference>
<dbReference type="STRING" id="1121321.SAMN04488530_1307"/>
<dbReference type="RefSeq" id="WP_073126969.1">
    <property type="nucleotide sequence ID" value="NZ_BAABCH010000023.1"/>
</dbReference>
<dbReference type="InterPro" id="IPR027417">
    <property type="entry name" value="P-loop_NTPase"/>
</dbReference>
<keyword evidence="4" id="KW-1185">Reference proteome</keyword>
<gene>
    <name evidence="3" type="ORF">SAMN04488530_1307</name>
</gene>
<sequence>MKIKNIRIHNFRSIKDCLFDMYDYSLLIGENNSGKTNIMTALRIFYEDNIKFNMEKDFPKFSTDDKESWIEIEYKLEEHEYENLKIEYRGNDNTLKVRKYLYSEKFDVKSNQSNIYAYENGILSENLFYGAKNISQSKLGELIYIPDISKSSDMLKLTGPSPFRDLLNYVMKKIMKSSSAYKELAYSFDAFNSNFKKETTSEGISLDTLVQDINSNINTWGINFGININAIKEEEIIKSLINHYVEDINLNNTIDVDNCGQGVQRHLIYTLILLSAKYKESNIRKLDFNPELTLILFEEPEAFLHPSQQEKLNISLQELSNEDNHQILITTHSNIFVSQNTEDLKNLCKIKKVSGISEIYQMNEKDLQELYDDNISIFKYFKYILDTSKNTKLQGDIRKRGLANENINIDDVLDKESMKYFLWLNSERTSMFFVNHVILCEGPSEKIFFEYLINTRWKYLKEMNIYILDCMGKFNINRYMNLFSKLAISHSVLIDSDANKGIQGIFNDFIKSSMNKFTKKIHLFETDIEGFLQIDTPKRKDLKPLNIMYRYKNNQIEESKIDEIRELLEQLI</sequence>
<dbReference type="CDD" id="cd01026">
    <property type="entry name" value="TOPRIM_OLD"/>
    <property type="match status" value="1"/>
</dbReference>
<feature type="domain" description="Endonuclease GajA/Old nuclease/RecF-like AAA" evidence="1">
    <location>
        <begin position="1"/>
        <end position="337"/>
    </location>
</feature>
<dbReference type="SUPFAM" id="SSF52540">
    <property type="entry name" value="P-loop containing nucleoside triphosphate hydrolases"/>
    <property type="match status" value="1"/>
</dbReference>
<keyword evidence="3" id="KW-0378">Hydrolase</keyword>
<accession>A0A1M5RGD1</accession>
<dbReference type="InterPro" id="IPR041685">
    <property type="entry name" value="AAA_GajA/Old/RecF-like"/>
</dbReference>
<dbReference type="AlphaFoldDB" id="A0A1M5RGD1"/>
<dbReference type="GO" id="GO:0004519">
    <property type="term" value="F:endonuclease activity"/>
    <property type="evidence" value="ECO:0007669"/>
    <property type="project" value="UniProtKB-KW"/>
</dbReference>
<dbReference type="InterPro" id="IPR051396">
    <property type="entry name" value="Bact_Antivir_Def_Nuclease"/>
</dbReference>
<evidence type="ECO:0000259" key="2">
    <source>
        <dbReference type="Pfam" id="PF20469"/>
    </source>
</evidence>
<dbReference type="EMBL" id="FQWX01000030">
    <property type="protein sequence ID" value="SHH25200.1"/>
    <property type="molecule type" value="Genomic_DNA"/>
</dbReference>
<name>A0A1M5RGD1_9FIRM</name>
<evidence type="ECO:0000313" key="3">
    <source>
        <dbReference type="EMBL" id="SHH25200.1"/>
    </source>
</evidence>
<dbReference type="OrthoDB" id="308933at2"/>